<dbReference type="AlphaFoldDB" id="A0A9N9LWQ0"/>
<feature type="transmembrane region" description="Helical" evidence="1">
    <location>
        <begin position="21"/>
        <end position="38"/>
    </location>
</feature>
<feature type="transmembrane region" description="Helical" evidence="1">
    <location>
        <begin position="44"/>
        <end position="66"/>
    </location>
</feature>
<keyword evidence="1" id="KW-0472">Membrane</keyword>
<feature type="transmembrane region" description="Helical" evidence="1">
    <location>
        <begin position="87"/>
        <end position="111"/>
    </location>
</feature>
<keyword evidence="1" id="KW-0812">Transmembrane</keyword>
<name>A0A9N9LWQ0_9HELO</name>
<organism evidence="2 3">
    <name type="scientific">Hymenoscyphus albidus</name>
    <dbReference type="NCBI Taxonomy" id="595503"/>
    <lineage>
        <taxon>Eukaryota</taxon>
        <taxon>Fungi</taxon>
        <taxon>Dikarya</taxon>
        <taxon>Ascomycota</taxon>
        <taxon>Pezizomycotina</taxon>
        <taxon>Leotiomycetes</taxon>
        <taxon>Helotiales</taxon>
        <taxon>Helotiaceae</taxon>
        <taxon>Hymenoscyphus</taxon>
    </lineage>
</organism>
<dbReference type="Proteomes" id="UP000701801">
    <property type="component" value="Unassembled WGS sequence"/>
</dbReference>
<protein>
    <submittedName>
        <fullName evidence="2">Uncharacterized protein</fullName>
    </submittedName>
</protein>
<sequence length="141" mass="15646">MPKSTSIVHFLKAAIEVTPHITLLTIILSWFTIIPTPTENSQAFTWLLPAVIATVSNIIVLIYYGANPASDKFTSFSHTTLTHRKIAFARVELCGAATVFEMVYIFVLSFYKLVTNPRLAIVSEDGTLYGDVIFLDVFCAL</sequence>
<comment type="caution">
    <text evidence="2">The sequence shown here is derived from an EMBL/GenBank/DDBJ whole genome shotgun (WGS) entry which is preliminary data.</text>
</comment>
<dbReference type="EMBL" id="CAJVRM010000341">
    <property type="protein sequence ID" value="CAG8979897.1"/>
    <property type="molecule type" value="Genomic_DNA"/>
</dbReference>
<keyword evidence="1" id="KW-1133">Transmembrane helix</keyword>
<dbReference type="OrthoDB" id="10342648at2759"/>
<keyword evidence="3" id="KW-1185">Reference proteome</keyword>
<evidence type="ECO:0000313" key="2">
    <source>
        <dbReference type="EMBL" id="CAG8979897.1"/>
    </source>
</evidence>
<evidence type="ECO:0000313" key="3">
    <source>
        <dbReference type="Proteomes" id="UP000701801"/>
    </source>
</evidence>
<accession>A0A9N9LWQ0</accession>
<evidence type="ECO:0000256" key="1">
    <source>
        <dbReference type="SAM" id="Phobius"/>
    </source>
</evidence>
<gene>
    <name evidence="2" type="ORF">HYALB_00013081</name>
</gene>
<proteinExistence type="predicted"/>
<reference evidence="2" key="1">
    <citation type="submission" date="2021-07" db="EMBL/GenBank/DDBJ databases">
        <authorList>
            <person name="Durling M."/>
        </authorList>
    </citation>
    <scope>NUCLEOTIDE SEQUENCE</scope>
</reference>